<feature type="domain" description="EamA" evidence="6">
    <location>
        <begin position="11"/>
        <end position="121"/>
    </location>
</feature>
<feature type="transmembrane region" description="Helical" evidence="5">
    <location>
        <begin position="248"/>
        <end position="265"/>
    </location>
</feature>
<dbReference type="PANTHER" id="PTHR22911">
    <property type="entry name" value="ACYL-MALONYL CONDENSING ENZYME-RELATED"/>
    <property type="match status" value="1"/>
</dbReference>
<keyword evidence="8" id="KW-1185">Reference proteome</keyword>
<dbReference type="Proteomes" id="UP000759131">
    <property type="component" value="Unassembled WGS sequence"/>
</dbReference>
<feature type="transmembrane region" description="Helical" evidence="5">
    <location>
        <begin position="338"/>
        <end position="356"/>
    </location>
</feature>
<dbReference type="EMBL" id="OC857137">
    <property type="protein sequence ID" value="CAD7624782.1"/>
    <property type="molecule type" value="Genomic_DNA"/>
</dbReference>
<organism evidence="7">
    <name type="scientific">Medioppia subpectinata</name>
    <dbReference type="NCBI Taxonomy" id="1979941"/>
    <lineage>
        <taxon>Eukaryota</taxon>
        <taxon>Metazoa</taxon>
        <taxon>Ecdysozoa</taxon>
        <taxon>Arthropoda</taxon>
        <taxon>Chelicerata</taxon>
        <taxon>Arachnida</taxon>
        <taxon>Acari</taxon>
        <taxon>Acariformes</taxon>
        <taxon>Sarcoptiformes</taxon>
        <taxon>Oribatida</taxon>
        <taxon>Brachypylina</taxon>
        <taxon>Oppioidea</taxon>
        <taxon>Oppiidae</taxon>
        <taxon>Medioppia</taxon>
    </lineage>
</organism>
<feature type="transmembrane region" description="Helical" evidence="5">
    <location>
        <begin position="21"/>
        <end position="40"/>
    </location>
</feature>
<dbReference type="OrthoDB" id="8300370at2759"/>
<feature type="domain" description="EamA" evidence="6">
    <location>
        <begin position="192"/>
        <end position="288"/>
    </location>
</feature>
<feature type="transmembrane region" description="Helical" evidence="5">
    <location>
        <begin position="81"/>
        <end position="100"/>
    </location>
</feature>
<evidence type="ECO:0000256" key="4">
    <source>
        <dbReference type="ARBA" id="ARBA00023136"/>
    </source>
</evidence>
<keyword evidence="3 5" id="KW-1133">Transmembrane helix</keyword>
<feature type="transmembrane region" description="Helical" evidence="5">
    <location>
        <begin position="271"/>
        <end position="294"/>
    </location>
</feature>
<dbReference type="InterPro" id="IPR037185">
    <property type="entry name" value="EmrE-like"/>
</dbReference>
<feature type="domain" description="EamA" evidence="6">
    <location>
        <begin position="307"/>
        <end position="437"/>
    </location>
</feature>
<evidence type="ECO:0000256" key="2">
    <source>
        <dbReference type="ARBA" id="ARBA00022692"/>
    </source>
</evidence>
<dbReference type="Pfam" id="PF00892">
    <property type="entry name" value="EamA"/>
    <property type="match status" value="3"/>
</dbReference>
<evidence type="ECO:0000256" key="3">
    <source>
        <dbReference type="ARBA" id="ARBA00022989"/>
    </source>
</evidence>
<accession>A0A7R9KMP9</accession>
<dbReference type="SUPFAM" id="SSF103481">
    <property type="entry name" value="Multidrug resistance efflux transporter EmrE"/>
    <property type="match status" value="3"/>
</dbReference>
<protein>
    <recommendedName>
        <fullName evidence="6">EamA domain-containing protein</fullName>
    </recommendedName>
</protein>
<evidence type="ECO:0000313" key="8">
    <source>
        <dbReference type="Proteomes" id="UP000759131"/>
    </source>
</evidence>
<comment type="subcellular location">
    <subcellularLocation>
        <location evidence="1">Membrane</location>
        <topology evidence="1">Multi-pass membrane protein</topology>
    </subcellularLocation>
</comment>
<evidence type="ECO:0000313" key="7">
    <source>
        <dbReference type="EMBL" id="CAD7624782.1"/>
    </source>
</evidence>
<keyword evidence="4 5" id="KW-0472">Membrane</keyword>
<gene>
    <name evidence="7" type="ORF">OSB1V03_LOCUS5222</name>
</gene>
<sequence>MTAAMAMINLRQLKSTPVPVVVMWYALTVVVIGGSVLPILDRWTLPTGIKQWGLLVAIGAAGVLCQFFLTTACKYESPGPISVASSFNIVLAFIWEVTIFHEPVQWQSITGAVLISSCVVITALNSMYEESPEKFVKVFMLVFSMRRNHETSAGNHSGCNNNSNNSKPQLDTIDGQLSYDKSVKTKTTLDICLFQFIFYFIITIWKQYPIFGEPGHRWDLFMRCIAGTTSSITLFTSYRLMPLSDATTIYQTSPIFVIVFAYLILRDRPNVVQLITGIIAVIGIFIISKPEFVFGSDGRDKYDKRWIGIILSLMAAITVAMALINLRKLKSTPVPVVVMWYSVTVVVIGGLVLSILDRWTVPTGIRQWSLLVSIGATGVLNQYFQTTALKYESPGPISVTQNFNIVLAFIWEVTIFHEPVQWQSITGAVLISSCVVITALNSMYEESPEKFGNAFMSVFRMGRNGGAHHEISAGNPSDCNNNSYDSKQQLDTIDGQLSYAKSVKTKITPDVIT</sequence>
<dbReference type="Gene3D" id="1.10.3730.20">
    <property type="match status" value="2"/>
</dbReference>
<dbReference type="AlphaFoldDB" id="A0A7R9KMP9"/>
<name>A0A7R9KMP9_9ACAR</name>
<dbReference type="GO" id="GO:0016020">
    <property type="term" value="C:membrane"/>
    <property type="evidence" value="ECO:0007669"/>
    <property type="project" value="UniProtKB-SubCell"/>
</dbReference>
<feature type="transmembrane region" description="Helical" evidence="5">
    <location>
        <begin position="52"/>
        <end position="69"/>
    </location>
</feature>
<evidence type="ECO:0000256" key="1">
    <source>
        <dbReference type="ARBA" id="ARBA00004141"/>
    </source>
</evidence>
<feature type="transmembrane region" description="Helical" evidence="5">
    <location>
        <begin position="106"/>
        <end position="128"/>
    </location>
</feature>
<evidence type="ECO:0000259" key="6">
    <source>
        <dbReference type="Pfam" id="PF00892"/>
    </source>
</evidence>
<feature type="transmembrane region" description="Helical" evidence="5">
    <location>
        <begin position="188"/>
        <end position="208"/>
    </location>
</feature>
<evidence type="ECO:0000256" key="5">
    <source>
        <dbReference type="SAM" id="Phobius"/>
    </source>
</evidence>
<reference evidence="7" key="1">
    <citation type="submission" date="2020-11" db="EMBL/GenBank/DDBJ databases">
        <authorList>
            <person name="Tran Van P."/>
        </authorList>
    </citation>
    <scope>NUCLEOTIDE SEQUENCE</scope>
</reference>
<dbReference type="InterPro" id="IPR000620">
    <property type="entry name" value="EamA_dom"/>
</dbReference>
<feature type="transmembrane region" description="Helical" evidence="5">
    <location>
        <begin position="306"/>
        <end position="326"/>
    </location>
</feature>
<proteinExistence type="predicted"/>
<keyword evidence="2 5" id="KW-0812">Transmembrane</keyword>
<dbReference type="EMBL" id="CAJPIZ010002562">
    <property type="protein sequence ID" value="CAG2105212.1"/>
    <property type="molecule type" value="Genomic_DNA"/>
</dbReference>
<dbReference type="PANTHER" id="PTHR22911:SF6">
    <property type="entry name" value="SOLUTE CARRIER FAMILY 35 MEMBER G1"/>
    <property type="match status" value="1"/>
</dbReference>